<keyword evidence="2" id="KW-0624">Polysaccharide degradation</keyword>
<evidence type="ECO:0000313" key="7">
    <source>
        <dbReference type="Proteomes" id="UP001597425"/>
    </source>
</evidence>
<feature type="domain" description="Pectate lyase" evidence="5">
    <location>
        <begin position="42"/>
        <end position="260"/>
    </location>
</feature>
<dbReference type="PANTHER" id="PTHR31683:SF18">
    <property type="entry name" value="PECTATE LYASE 21-RELATED"/>
    <property type="match status" value="1"/>
</dbReference>
<dbReference type="InterPro" id="IPR012334">
    <property type="entry name" value="Pectin_lyas_fold"/>
</dbReference>
<evidence type="ECO:0000256" key="2">
    <source>
        <dbReference type="RuleBase" id="RU361173"/>
    </source>
</evidence>
<comment type="subcellular location">
    <subcellularLocation>
        <location evidence="2">Secreted</location>
    </subcellularLocation>
</comment>
<dbReference type="PROSITE" id="PS50231">
    <property type="entry name" value="RICIN_B_LECTIN"/>
    <property type="match status" value="1"/>
</dbReference>
<evidence type="ECO:0000259" key="4">
    <source>
        <dbReference type="SMART" id="SM00458"/>
    </source>
</evidence>
<keyword evidence="1 2" id="KW-0456">Lyase</keyword>
<keyword evidence="3" id="KW-0732">Signal</keyword>
<dbReference type="Gene3D" id="2.80.10.50">
    <property type="match status" value="3"/>
</dbReference>
<protein>
    <submittedName>
        <fullName evidence="6">RICIN domain-containing protein</fullName>
    </submittedName>
</protein>
<sequence length="488" mass="52758">MITNLHKLLTRGWLFALLALPFSIQAQPTGFASLNGGTTGGAGGNTVTVNNGTALQDAIDNASGPVTIYVDGTITPGNSPDSKINVKDAADVSIIGVGSNGRFDGIGIKVWRASNVIIQNLTIHEVDTGDKDGISIEGPANNIWVDHNEIYASLDVDKDYYDGLLDSKNGAEYITISYNYFHDSWKASLHGSSDSDSGNRYITFHHNRWENINSRAPLFRFGYGHVYNNYYNNVISTGINSRMGALLRVENNVFENAQNPLVSFYSDEIGYWDTRGNSLSNVTWEDGDGIVAGDGMASTTTYDPPYSYDLDDTGNVRDRVIACAGVNKGASCGGDGGGSGDNNGTVSGTYQIVPVHSGKAVDVAGCGTDGATNVQQWSWLDNDCQKWNISPVDGIWHRVSPVNAPDMALDVDSFSTSDGGNIMLWEYWGGSNQQFRFQSAGSGKWRIINRNSELCLDVEGISTEDGANIVQWTCIAGNTNQQFELIRQ</sequence>
<dbReference type="InterPro" id="IPR011050">
    <property type="entry name" value="Pectin_lyase_fold/virulence"/>
</dbReference>
<dbReference type="RefSeq" id="WP_265720536.1">
    <property type="nucleotide sequence ID" value="NZ_JAPIVK010000004.1"/>
</dbReference>
<dbReference type="SUPFAM" id="SSF50370">
    <property type="entry name" value="Ricin B-like lectins"/>
    <property type="match status" value="1"/>
</dbReference>
<reference evidence="7" key="1">
    <citation type="journal article" date="2019" name="Int. J. Syst. Evol. Microbiol.">
        <title>The Global Catalogue of Microorganisms (GCM) 10K type strain sequencing project: providing services to taxonomists for standard genome sequencing and annotation.</title>
        <authorList>
            <consortium name="The Broad Institute Genomics Platform"/>
            <consortium name="The Broad Institute Genome Sequencing Center for Infectious Disease"/>
            <person name="Wu L."/>
            <person name="Ma J."/>
        </authorList>
    </citation>
    <scope>NUCLEOTIDE SEQUENCE [LARGE SCALE GENOMIC DNA]</scope>
    <source>
        <strain evidence="7">KCTC 12848</strain>
    </source>
</reference>
<dbReference type="Proteomes" id="UP001597425">
    <property type="component" value="Unassembled WGS sequence"/>
</dbReference>
<feature type="domain" description="Ricin B lectin" evidence="4">
    <location>
        <begin position="347"/>
        <end position="486"/>
    </location>
</feature>
<dbReference type="InterPro" id="IPR035992">
    <property type="entry name" value="Ricin_B-like_lectins"/>
</dbReference>
<evidence type="ECO:0000259" key="5">
    <source>
        <dbReference type="SMART" id="SM00656"/>
    </source>
</evidence>
<feature type="signal peptide" evidence="3">
    <location>
        <begin position="1"/>
        <end position="26"/>
    </location>
</feature>
<dbReference type="SMART" id="SM00656">
    <property type="entry name" value="Amb_all"/>
    <property type="match status" value="1"/>
</dbReference>
<keyword evidence="2" id="KW-0119">Carbohydrate metabolism</keyword>
<name>A0ABW5E6T3_9GAMM</name>
<dbReference type="Pfam" id="PF00544">
    <property type="entry name" value="Pectate_lyase_4"/>
    <property type="match status" value="1"/>
</dbReference>
<dbReference type="PANTHER" id="PTHR31683">
    <property type="entry name" value="PECTATE LYASE 18-RELATED"/>
    <property type="match status" value="1"/>
</dbReference>
<evidence type="ECO:0000256" key="1">
    <source>
        <dbReference type="ARBA" id="ARBA00023239"/>
    </source>
</evidence>
<dbReference type="SUPFAM" id="SSF51126">
    <property type="entry name" value="Pectin lyase-like"/>
    <property type="match status" value="1"/>
</dbReference>
<dbReference type="SMART" id="SM00458">
    <property type="entry name" value="RICIN"/>
    <property type="match status" value="1"/>
</dbReference>
<dbReference type="EMBL" id="JBHUJD010000002">
    <property type="protein sequence ID" value="MFD2309191.1"/>
    <property type="molecule type" value="Genomic_DNA"/>
</dbReference>
<proteinExistence type="inferred from homology"/>
<evidence type="ECO:0000256" key="3">
    <source>
        <dbReference type="SAM" id="SignalP"/>
    </source>
</evidence>
<keyword evidence="2" id="KW-0964">Secreted</keyword>
<dbReference type="InterPro" id="IPR002022">
    <property type="entry name" value="Pec_lyase"/>
</dbReference>
<evidence type="ECO:0000313" key="6">
    <source>
        <dbReference type="EMBL" id="MFD2309191.1"/>
    </source>
</evidence>
<dbReference type="InterPro" id="IPR000772">
    <property type="entry name" value="Ricin_B_lectin"/>
</dbReference>
<comment type="similarity">
    <text evidence="2">Belongs to the polysaccharide lyase 1 family.</text>
</comment>
<keyword evidence="7" id="KW-1185">Reference proteome</keyword>
<dbReference type="InterPro" id="IPR045032">
    <property type="entry name" value="PEL"/>
</dbReference>
<dbReference type="Gene3D" id="2.160.20.10">
    <property type="entry name" value="Single-stranded right-handed beta-helix, Pectin lyase-like"/>
    <property type="match status" value="1"/>
</dbReference>
<dbReference type="CDD" id="cd00161">
    <property type="entry name" value="beta-trefoil_Ricin-like"/>
    <property type="match status" value="1"/>
</dbReference>
<comment type="caution">
    <text evidence="6">The sequence shown here is derived from an EMBL/GenBank/DDBJ whole genome shotgun (WGS) entry which is preliminary data.</text>
</comment>
<gene>
    <name evidence="6" type="ORF">ACFSKX_02070</name>
</gene>
<organism evidence="6 7">
    <name type="scientific">Microbulbifer halophilus</name>
    <dbReference type="NCBI Taxonomy" id="453963"/>
    <lineage>
        <taxon>Bacteria</taxon>
        <taxon>Pseudomonadati</taxon>
        <taxon>Pseudomonadota</taxon>
        <taxon>Gammaproteobacteria</taxon>
        <taxon>Cellvibrionales</taxon>
        <taxon>Microbulbiferaceae</taxon>
        <taxon>Microbulbifer</taxon>
    </lineage>
</organism>
<feature type="chain" id="PRO_5047541825" evidence="3">
    <location>
        <begin position="27"/>
        <end position="488"/>
    </location>
</feature>
<accession>A0ABW5E6T3</accession>
<dbReference type="Pfam" id="PF00652">
    <property type="entry name" value="Ricin_B_lectin"/>
    <property type="match status" value="1"/>
</dbReference>